<evidence type="ECO:0000313" key="2">
    <source>
        <dbReference type="Proteomes" id="UP000289794"/>
    </source>
</evidence>
<dbReference type="NCBIfam" id="TIGR01549">
    <property type="entry name" value="HAD-SF-IA-v1"/>
    <property type="match status" value="1"/>
</dbReference>
<keyword evidence="1" id="KW-0378">Hydrolase</keyword>
<dbReference type="InterPro" id="IPR036412">
    <property type="entry name" value="HAD-like_sf"/>
</dbReference>
<dbReference type="GO" id="GO:0004713">
    <property type="term" value="F:protein tyrosine kinase activity"/>
    <property type="evidence" value="ECO:0007669"/>
    <property type="project" value="TreeGrafter"/>
</dbReference>
<dbReference type="PANTHER" id="PTHR43434:SF20">
    <property type="entry name" value="5'-NUCLEOTIDASE"/>
    <property type="match status" value="1"/>
</dbReference>
<evidence type="ECO:0000313" key="1">
    <source>
        <dbReference type="EMBL" id="QBE98954.1"/>
    </source>
</evidence>
<proteinExistence type="predicted"/>
<dbReference type="Proteomes" id="UP000289794">
    <property type="component" value="Chromosome"/>
</dbReference>
<dbReference type="RefSeq" id="WP_029468611.1">
    <property type="nucleotide sequence ID" value="NZ_CP035945.1"/>
</dbReference>
<dbReference type="Gene3D" id="1.10.150.240">
    <property type="entry name" value="Putative phosphatase, domain 2"/>
    <property type="match status" value="1"/>
</dbReference>
<dbReference type="InterPro" id="IPR041492">
    <property type="entry name" value="HAD_2"/>
</dbReference>
<dbReference type="SUPFAM" id="SSF56784">
    <property type="entry name" value="HAD-like"/>
    <property type="match status" value="1"/>
</dbReference>
<dbReference type="Pfam" id="PF13419">
    <property type="entry name" value="HAD_2"/>
    <property type="match status" value="1"/>
</dbReference>
<organism evidence="1 2">
    <name type="scientific">Blautia producta</name>
    <dbReference type="NCBI Taxonomy" id="33035"/>
    <lineage>
        <taxon>Bacteria</taxon>
        <taxon>Bacillati</taxon>
        <taxon>Bacillota</taxon>
        <taxon>Clostridia</taxon>
        <taxon>Lachnospirales</taxon>
        <taxon>Lachnospiraceae</taxon>
        <taxon>Blautia</taxon>
    </lineage>
</organism>
<dbReference type="PANTHER" id="PTHR43434">
    <property type="entry name" value="PHOSPHOGLYCOLATE PHOSPHATASE"/>
    <property type="match status" value="1"/>
</dbReference>
<sequence length="228" mass="25803">MYQVLLFDLDGTLTASGEGITKSVQYALRKLGREADDLKALEVFVGPPLLEQFMRYCGMSEEEAVQGVHYYRERYNVTGLFENHPYEGVEEMLEALREKGYTLGVASSKPDGMVKKILEHFGLEKYFCEIVGSDPNKMKMSKADVIEIILERLGYRDRRAEAVMIGDRNQDVYGAQQAGISCIGVTYGYGSYEELLQAGADKIVKSVKELEEYLLLNGTDHREKRENI</sequence>
<dbReference type="InterPro" id="IPR006439">
    <property type="entry name" value="HAD-SF_hydro_IA"/>
</dbReference>
<dbReference type="KEGG" id="bpro:PMF13cell1_04523"/>
<dbReference type="InterPro" id="IPR023198">
    <property type="entry name" value="PGP-like_dom2"/>
</dbReference>
<protein>
    <submittedName>
        <fullName evidence="1">5'-nucleotidase</fullName>
        <ecNumber evidence="1">3.1.3.5</ecNumber>
    </submittedName>
</protein>
<dbReference type="GO" id="GO:0005829">
    <property type="term" value="C:cytosol"/>
    <property type="evidence" value="ECO:0007669"/>
    <property type="project" value="TreeGrafter"/>
</dbReference>
<dbReference type="GO" id="GO:0008253">
    <property type="term" value="F:5'-nucleotidase activity"/>
    <property type="evidence" value="ECO:0007669"/>
    <property type="project" value="UniProtKB-EC"/>
</dbReference>
<reference evidence="1 2" key="1">
    <citation type="submission" date="2019-01" db="EMBL/GenBank/DDBJ databases">
        <title>PMF-metabolizing Aryl O-demethylase.</title>
        <authorList>
            <person name="Kim M."/>
        </authorList>
    </citation>
    <scope>NUCLEOTIDE SEQUENCE [LARGE SCALE GENOMIC DNA]</scope>
    <source>
        <strain evidence="1 2">PMF1</strain>
    </source>
</reference>
<accession>A0A4P6M1P2</accession>
<name>A0A4P6M1P2_9FIRM</name>
<dbReference type="EC" id="3.1.3.5" evidence="1"/>
<dbReference type="SFLD" id="SFLDS00003">
    <property type="entry name" value="Haloacid_Dehalogenase"/>
    <property type="match status" value="1"/>
</dbReference>
<dbReference type="InterPro" id="IPR023214">
    <property type="entry name" value="HAD_sf"/>
</dbReference>
<dbReference type="AlphaFoldDB" id="A0A4P6M1P2"/>
<dbReference type="FunFam" id="3.40.50.1000:FF:000022">
    <property type="entry name" value="Phosphoglycolate phosphatase"/>
    <property type="match status" value="1"/>
</dbReference>
<dbReference type="EMBL" id="CP035945">
    <property type="protein sequence ID" value="QBE98954.1"/>
    <property type="molecule type" value="Genomic_DNA"/>
</dbReference>
<dbReference type="SFLD" id="SFLDG01129">
    <property type="entry name" value="C1.5:_HAD__Beta-PGM__Phosphata"/>
    <property type="match status" value="1"/>
</dbReference>
<dbReference type="InterPro" id="IPR050155">
    <property type="entry name" value="HAD-like_hydrolase_sf"/>
</dbReference>
<gene>
    <name evidence="1" type="ORF">PMF13cell1_04523</name>
</gene>
<dbReference type="Gene3D" id="3.40.50.1000">
    <property type="entry name" value="HAD superfamily/HAD-like"/>
    <property type="match status" value="1"/>
</dbReference>
<dbReference type="SFLD" id="SFLDG01135">
    <property type="entry name" value="C1.5.6:_HAD__Beta-PGM__Phospha"/>
    <property type="match status" value="1"/>
</dbReference>